<dbReference type="OrthoDB" id="5824612at2759"/>
<dbReference type="InterPro" id="IPR008993">
    <property type="entry name" value="TIMP-like_OB-fold"/>
</dbReference>
<reference evidence="1" key="1">
    <citation type="submission" date="2017-08" db="EMBL/GenBank/DDBJ databases">
        <authorList>
            <person name="de Groot N.N."/>
        </authorList>
    </citation>
    <scope>NUCLEOTIDE SEQUENCE [LARGE SCALE GENOMIC DNA]</scope>
    <source>
        <strain evidence="1">PX439</strain>
    </source>
</reference>
<comment type="caution">
    <text evidence="1">The sequence shown here is derived from an EMBL/GenBank/DDBJ whole genome shotgun (WGS) entry which is preliminary data.</text>
</comment>
<dbReference type="Proteomes" id="UP000216624">
    <property type="component" value="Unassembled WGS sequence"/>
</dbReference>
<dbReference type="PANTHER" id="PTHR11844:SF29">
    <property type="entry name" value="METALLOPROTEINASE INHIBITOR TAG-225-RELATED"/>
    <property type="match status" value="1"/>
</dbReference>
<dbReference type="Pfam" id="PF00965">
    <property type="entry name" value="TIMP"/>
    <property type="match status" value="1"/>
</dbReference>
<dbReference type="GO" id="GO:0005615">
    <property type="term" value="C:extracellular space"/>
    <property type="evidence" value="ECO:0007669"/>
    <property type="project" value="TreeGrafter"/>
</dbReference>
<feature type="non-terminal residue" evidence="1">
    <location>
        <position position="1"/>
    </location>
</feature>
<organism evidence="1 2">
    <name type="scientific">Caenorhabditis remanei</name>
    <name type="common">Caenorhabditis vulgaris</name>
    <dbReference type="NCBI Taxonomy" id="31234"/>
    <lineage>
        <taxon>Eukaryota</taxon>
        <taxon>Metazoa</taxon>
        <taxon>Ecdysozoa</taxon>
        <taxon>Nematoda</taxon>
        <taxon>Chromadorea</taxon>
        <taxon>Rhabditida</taxon>
        <taxon>Rhabditina</taxon>
        <taxon>Rhabditomorpha</taxon>
        <taxon>Rhabditoidea</taxon>
        <taxon>Rhabditidae</taxon>
        <taxon>Peloderinae</taxon>
        <taxon>Caenorhabditis</taxon>
    </lineage>
</organism>
<sequence>MSKLTLVLALLSVLLAVTLACKCKEQSTKESFCNAHWVSHVKVKIRVGKQGLPEGSERKGLNNLRYTVQHVEVFKKPSNMTTLPNEIFTPSESPACGLTIAAGHEYLLAGRVEGPNALYTVLCGQVLPDDRSQTSYENVLEWKNVPQSLQTQIKTIKC</sequence>
<gene>
    <name evidence="1" type="ORF">FL82_08694</name>
</gene>
<name>A0A261A9D5_CAERE</name>
<dbReference type="GO" id="GO:0031012">
    <property type="term" value="C:extracellular matrix"/>
    <property type="evidence" value="ECO:0007669"/>
    <property type="project" value="TreeGrafter"/>
</dbReference>
<dbReference type="GO" id="GO:0002020">
    <property type="term" value="F:protease binding"/>
    <property type="evidence" value="ECO:0007669"/>
    <property type="project" value="TreeGrafter"/>
</dbReference>
<dbReference type="GO" id="GO:0008191">
    <property type="term" value="F:metalloendopeptidase inhibitor activity"/>
    <property type="evidence" value="ECO:0007669"/>
    <property type="project" value="InterPro"/>
</dbReference>
<dbReference type="GO" id="GO:0051045">
    <property type="term" value="P:negative regulation of membrane protein ectodomain proteolysis"/>
    <property type="evidence" value="ECO:0007669"/>
    <property type="project" value="TreeGrafter"/>
</dbReference>
<accession>A0A261A9D5</accession>
<dbReference type="CDD" id="cd03577">
    <property type="entry name" value="NTR_TIMP_like"/>
    <property type="match status" value="1"/>
</dbReference>
<dbReference type="PANTHER" id="PTHR11844">
    <property type="entry name" value="METALLOPROTEASE INHIBITOR"/>
    <property type="match status" value="1"/>
</dbReference>
<dbReference type="EMBL" id="NMWX01000009">
    <property type="protein sequence ID" value="OZF94686.1"/>
    <property type="molecule type" value="Genomic_DNA"/>
</dbReference>
<keyword evidence="2" id="KW-1185">Reference proteome</keyword>
<dbReference type="PROSITE" id="PS51257">
    <property type="entry name" value="PROKAR_LIPOPROTEIN"/>
    <property type="match status" value="1"/>
</dbReference>
<dbReference type="OMA" id="YENVLEW"/>
<dbReference type="STRING" id="31234.E3LZL7"/>
<dbReference type="Gene3D" id="2.40.50.120">
    <property type="match status" value="1"/>
</dbReference>
<evidence type="ECO:0000313" key="2">
    <source>
        <dbReference type="Proteomes" id="UP000216624"/>
    </source>
</evidence>
<dbReference type="HOGENOM" id="CLU_1688854_0_0_1"/>
<dbReference type="GO" id="GO:0046872">
    <property type="term" value="F:metal ion binding"/>
    <property type="evidence" value="ECO:0007669"/>
    <property type="project" value="UniProtKB-KW"/>
</dbReference>
<dbReference type="SUPFAM" id="SSF50242">
    <property type="entry name" value="TIMP-like"/>
    <property type="match status" value="1"/>
</dbReference>
<proteinExistence type="predicted"/>
<dbReference type="KEGG" id="crq:GCK72_018782"/>
<dbReference type="eggNOG" id="KOG4745">
    <property type="taxonomic scope" value="Eukaryota"/>
</dbReference>
<dbReference type="CTD" id="9824161"/>
<protein>
    <submittedName>
        <fullName evidence="1">Uncharacterized protein</fullName>
    </submittedName>
</protein>
<dbReference type="PROSITE" id="PS50189">
    <property type="entry name" value="NTR"/>
    <property type="match status" value="1"/>
</dbReference>
<evidence type="ECO:0000313" key="1">
    <source>
        <dbReference type="EMBL" id="OZF94686.1"/>
    </source>
</evidence>
<dbReference type="InterPro" id="IPR001820">
    <property type="entry name" value="TIMP"/>
</dbReference>
<dbReference type="InterPro" id="IPR001134">
    <property type="entry name" value="Netrin_domain"/>
</dbReference>